<reference evidence="2" key="1">
    <citation type="submission" date="2021-07" db="EMBL/GenBank/DDBJ databases">
        <authorList>
            <person name="Catto M.A."/>
            <person name="Jacobson A."/>
            <person name="Kennedy G."/>
            <person name="Labadie P."/>
            <person name="Hunt B.G."/>
            <person name="Srinivasan R."/>
        </authorList>
    </citation>
    <scope>NUCLEOTIDE SEQUENCE</scope>
    <source>
        <strain evidence="2">PL_HMW_Pooled</strain>
        <tissue evidence="2">Head</tissue>
    </source>
</reference>
<keyword evidence="2" id="KW-0489">Methyltransferase</keyword>
<feature type="compositionally biased region" description="Basic and acidic residues" evidence="1">
    <location>
        <begin position="37"/>
        <end position="47"/>
    </location>
</feature>
<feature type="region of interest" description="Disordered" evidence="1">
    <location>
        <begin position="291"/>
        <end position="316"/>
    </location>
</feature>
<feature type="compositionally biased region" description="Gly residues" evidence="1">
    <location>
        <begin position="302"/>
        <end position="311"/>
    </location>
</feature>
<protein>
    <submittedName>
        <fullName evidence="2">Methyltransferase cpaM</fullName>
    </submittedName>
</protein>
<name>A0AAE1LFT0_9NEOP</name>
<dbReference type="AlphaFoldDB" id="A0AAE1LFT0"/>
<proteinExistence type="predicted"/>
<reference evidence="2" key="2">
    <citation type="journal article" date="2023" name="BMC Genomics">
        <title>Pest status, molecular evolution, and epigenetic factors derived from the genome assembly of Frankliniella fusca, a thysanopteran phytovirus vector.</title>
        <authorList>
            <person name="Catto M.A."/>
            <person name="Labadie P.E."/>
            <person name="Jacobson A.L."/>
            <person name="Kennedy G.G."/>
            <person name="Srinivasan R."/>
            <person name="Hunt B.G."/>
        </authorList>
    </citation>
    <scope>NUCLEOTIDE SEQUENCE</scope>
    <source>
        <strain evidence="2">PL_HMW_Pooled</strain>
    </source>
</reference>
<evidence type="ECO:0000313" key="2">
    <source>
        <dbReference type="EMBL" id="KAK3918576.1"/>
    </source>
</evidence>
<gene>
    <name evidence="2" type="ORF">KUF71_007823</name>
</gene>
<organism evidence="2 3">
    <name type="scientific">Frankliniella fusca</name>
    <dbReference type="NCBI Taxonomy" id="407009"/>
    <lineage>
        <taxon>Eukaryota</taxon>
        <taxon>Metazoa</taxon>
        <taxon>Ecdysozoa</taxon>
        <taxon>Arthropoda</taxon>
        <taxon>Hexapoda</taxon>
        <taxon>Insecta</taxon>
        <taxon>Pterygota</taxon>
        <taxon>Neoptera</taxon>
        <taxon>Paraneoptera</taxon>
        <taxon>Thysanoptera</taxon>
        <taxon>Terebrantia</taxon>
        <taxon>Thripoidea</taxon>
        <taxon>Thripidae</taxon>
        <taxon>Frankliniella</taxon>
    </lineage>
</organism>
<evidence type="ECO:0000256" key="1">
    <source>
        <dbReference type="SAM" id="MobiDB-lite"/>
    </source>
</evidence>
<keyword evidence="2" id="KW-0808">Transferase</keyword>
<dbReference type="EMBL" id="JAHWGI010000960">
    <property type="protein sequence ID" value="KAK3918576.1"/>
    <property type="molecule type" value="Genomic_DNA"/>
</dbReference>
<feature type="compositionally biased region" description="Basic and acidic residues" evidence="1">
    <location>
        <begin position="54"/>
        <end position="65"/>
    </location>
</feature>
<accession>A0AAE1LFT0</accession>
<dbReference type="GO" id="GO:0032259">
    <property type="term" value="P:methylation"/>
    <property type="evidence" value="ECO:0007669"/>
    <property type="project" value="UniProtKB-KW"/>
</dbReference>
<sequence length="444" mass="46460">MWLLETAHRLLFADVPPEAKEQPGQYGDAQAQQAHDLSGEYLRRNVEPEQNAGKNREEEQVKRGQDPQGTSEVASLPGKGGTAAPDLASSGEVSCTTTAAAETPGTEEHDCSPGGEATGPGMDDMTVNSEAPVTAGHDDVAVFRLSDLFSDENHSDKVGSIGFPDVGQQVFRWPPLPPSPPPSTRPSVSTMIWPSGSTGDAEATCTRYATAGSDDAGMVTDTDESSVPDESGSRADDVFDEKREDDDDDLLPPRRAGVGTSRVSELRKVLLAQASPFALRAAMWRGPELDPLLDQSAREGPARGGAGGGPDAGKATGVEAGAVPVLEQHPHFIEDLKAFLGEKTHTKQVELEPSLASPEQPQRTVAEAMSEEGPELRHVAHEAGAEAGTQPAALAASASGASGTISLSNVCPIHGQSGGPISVEDKCLECCVYYGVMCCQCSIL</sequence>
<feature type="region of interest" description="Disordered" evidence="1">
    <location>
        <begin position="14"/>
        <end position="130"/>
    </location>
</feature>
<evidence type="ECO:0000313" key="3">
    <source>
        <dbReference type="Proteomes" id="UP001219518"/>
    </source>
</evidence>
<keyword evidence="3" id="KW-1185">Reference proteome</keyword>
<dbReference type="GO" id="GO:0008168">
    <property type="term" value="F:methyltransferase activity"/>
    <property type="evidence" value="ECO:0007669"/>
    <property type="project" value="UniProtKB-KW"/>
</dbReference>
<feature type="region of interest" description="Disordered" evidence="1">
    <location>
        <begin position="177"/>
        <end position="258"/>
    </location>
</feature>
<feature type="compositionally biased region" description="Basic and acidic residues" evidence="1">
    <location>
        <begin position="231"/>
        <end position="242"/>
    </location>
</feature>
<comment type="caution">
    <text evidence="2">The sequence shown here is derived from an EMBL/GenBank/DDBJ whole genome shotgun (WGS) entry which is preliminary data.</text>
</comment>
<dbReference type="Proteomes" id="UP001219518">
    <property type="component" value="Unassembled WGS sequence"/>
</dbReference>